<dbReference type="Pfam" id="PF00941">
    <property type="entry name" value="FAD_binding_5"/>
    <property type="match status" value="1"/>
</dbReference>
<protein>
    <submittedName>
        <fullName evidence="2">FAD-binding molybdopterin dehydrogenase</fullName>
    </submittedName>
</protein>
<accession>A0A7D8AKB7</accession>
<dbReference type="AlphaFoldDB" id="A0A7D8AKB7"/>
<dbReference type="EMBL" id="CP043732">
    <property type="protein sequence ID" value="QMU96567.1"/>
    <property type="molecule type" value="Genomic_DNA"/>
</dbReference>
<dbReference type="RefSeq" id="WP_182255106.1">
    <property type="nucleotide sequence ID" value="NZ_CP043732.1"/>
</dbReference>
<feature type="domain" description="FAD-binding PCMH-type" evidence="1">
    <location>
        <begin position="1"/>
        <end position="185"/>
    </location>
</feature>
<proteinExistence type="predicted"/>
<gene>
    <name evidence="2" type="ORF">FVO59_04595</name>
</gene>
<name>A0A7D8AKB7_9MICO</name>
<dbReference type="GO" id="GO:0016491">
    <property type="term" value="F:oxidoreductase activity"/>
    <property type="evidence" value="ECO:0007669"/>
    <property type="project" value="InterPro"/>
</dbReference>
<dbReference type="InterPro" id="IPR051312">
    <property type="entry name" value="Diverse_Substr_Oxidored"/>
</dbReference>
<dbReference type="Proteomes" id="UP000515708">
    <property type="component" value="Chromosome"/>
</dbReference>
<dbReference type="InterPro" id="IPR016166">
    <property type="entry name" value="FAD-bd_PCMH"/>
</dbReference>
<evidence type="ECO:0000313" key="3">
    <source>
        <dbReference type="Proteomes" id="UP000515708"/>
    </source>
</evidence>
<dbReference type="Gene3D" id="3.30.465.10">
    <property type="match status" value="1"/>
</dbReference>
<dbReference type="PANTHER" id="PTHR42659:SF9">
    <property type="entry name" value="XANTHINE DEHYDROGENASE FAD-BINDING SUBUNIT XDHB-RELATED"/>
    <property type="match status" value="1"/>
</dbReference>
<organism evidence="2 3">
    <name type="scientific">Microbacterium esteraromaticum</name>
    <dbReference type="NCBI Taxonomy" id="57043"/>
    <lineage>
        <taxon>Bacteria</taxon>
        <taxon>Bacillati</taxon>
        <taxon>Actinomycetota</taxon>
        <taxon>Actinomycetes</taxon>
        <taxon>Micrococcales</taxon>
        <taxon>Microbacteriaceae</taxon>
        <taxon>Microbacterium</taxon>
    </lineage>
</organism>
<sequence length="303" mass="32483">MDVTSVEEVLMCADPGRWRPGDSWLAGGTVIYSYGTDITRGAPTRLLDITGAGWAPLTWHPDADGWSLEIAATCRIADVYALPARVDLPAPRTELPGLDIVTRACDAFVASWKIWHVSTVGGNVATALPAGPMISLLSAWDADALILGPGGERRTPVAELVLAPARTGLGEGELIRSFRVPTKSLSETAAFRRISLTERGRSAALLIGRRTAPDTVRLTVTASTFRPIQLDLFRPDAGRWRDAVDAAVDADGGWYDDIHGAPSWRRLMTHRLGDEILAELLPDVATGVDDAIGRDSGDLRNGA</sequence>
<reference evidence="2 3" key="1">
    <citation type="journal article" date="2020" name="Front. Microbiol.">
        <title>Design of Bacterial Strain-Specific qPCR Assays Using NGS Data and Publicly Available Resources and Its Application to Track Biocontrol Strains.</title>
        <authorList>
            <person name="Hernandez I."/>
            <person name="Sant C."/>
            <person name="Martinez R."/>
            <person name="Fernandez C."/>
        </authorList>
    </citation>
    <scope>NUCLEOTIDE SEQUENCE [LARGE SCALE GENOMIC DNA]</scope>
    <source>
        <strain evidence="2 3">B24</strain>
    </source>
</reference>
<dbReference type="SUPFAM" id="SSF56176">
    <property type="entry name" value="FAD-binding/transporter-associated domain-like"/>
    <property type="match status" value="1"/>
</dbReference>
<dbReference type="GO" id="GO:0071949">
    <property type="term" value="F:FAD binding"/>
    <property type="evidence" value="ECO:0007669"/>
    <property type="project" value="InterPro"/>
</dbReference>
<dbReference type="InterPro" id="IPR002346">
    <property type="entry name" value="Mopterin_DH_FAD-bd"/>
</dbReference>
<dbReference type="PANTHER" id="PTHR42659">
    <property type="entry name" value="XANTHINE DEHYDROGENASE SUBUNIT C-RELATED"/>
    <property type="match status" value="1"/>
</dbReference>
<dbReference type="InterPro" id="IPR036318">
    <property type="entry name" value="FAD-bd_PCMH-like_sf"/>
</dbReference>
<dbReference type="PROSITE" id="PS51387">
    <property type="entry name" value="FAD_PCMH"/>
    <property type="match status" value="1"/>
</dbReference>
<evidence type="ECO:0000313" key="2">
    <source>
        <dbReference type="EMBL" id="QMU96567.1"/>
    </source>
</evidence>
<evidence type="ECO:0000259" key="1">
    <source>
        <dbReference type="PROSITE" id="PS51387"/>
    </source>
</evidence>
<dbReference type="InterPro" id="IPR016169">
    <property type="entry name" value="FAD-bd_PCMH_sub2"/>
</dbReference>